<dbReference type="Pfam" id="PF00892">
    <property type="entry name" value="EamA"/>
    <property type="match status" value="1"/>
</dbReference>
<name>A0AAD8LGQ2_TARER</name>
<keyword evidence="3 6" id="KW-0812">Transmembrane</keyword>
<evidence type="ECO:0000256" key="6">
    <source>
        <dbReference type="RuleBase" id="RU363077"/>
    </source>
</evidence>
<feature type="transmembrane region" description="Helical" evidence="6">
    <location>
        <begin position="224"/>
        <end position="244"/>
    </location>
</feature>
<feature type="compositionally biased region" description="Polar residues" evidence="7">
    <location>
        <begin position="288"/>
        <end position="307"/>
    </location>
</feature>
<evidence type="ECO:0000256" key="4">
    <source>
        <dbReference type="ARBA" id="ARBA00022989"/>
    </source>
</evidence>
<dbReference type="GO" id="GO:0016020">
    <property type="term" value="C:membrane"/>
    <property type="evidence" value="ECO:0007669"/>
    <property type="project" value="UniProtKB-SubCell"/>
</dbReference>
<evidence type="ECO:0000259" key="8">
    <source>
        <dbReference type="Pfam" id="PF00892"/>
    </source>
</evidence>
<dbReference type="Proteomes" id="UP001229421">
    <property type="component" value="Unassembled WGS sequence"/>
</dbReference>
<gene>
    <name evidence="9" type="ORF">QVD17_04658</name>
</gene>
<accession>A0AAD8LGQ2</accession>
<dbReference type="PANTHER" id="PTHR31218">
    <property type="entry name" value="WAT1-RELATED PROTEIN"/>
    <property type="match status" value="1"/>
</dbReference>
<feature type="transmembrane region" description="Helical" evidence="6">
    <location>
        <begin position="81"/>
        <end position="101"/>
    </location>
</feature>
<evidence type="ECO:0000313" key="10">
    <source>
        <dbReference type="Proteomes" id="UP001229421"/>
    </source>
</evidence>
<sequence length="307" mass="33570">MESSAPLGLKVDRPPLTFSILFRFFILGLFGLCLFQVLVYIGVSYSSPTLASAIWNLGPGVTFLIALIFRMEKMDIRSSRSVAKLLGTMTAIVGATVFTFYRGPSIFRTIISPNSPKQILLSQPSNWVFGGLIITTGGLFSCIWAVLQTATTIEYPDKQTIVFFYCMFGTLQCIALSPFIEQNRNAWVLRPGIRMIAVVLGGVYSTAFRNSVLTWCLWKKGPIFTAMFSPLSIVIAGIMGVTFLGDSLHLGSVIGAVIIAVGFYMVIWGQTKEKITEVLGDELDVSDQDGSSHQSAPLLSSRIDSNC</sequence>
<comment type="subcellular location">
    <subcellularLocation>
        <location evidence="1 6">Membrane</location>
        <topology evidence="1 6">Multi-pass membrane protein</topology>
    </subcellularLocation>
</comment>
<keyword evidence="5 6" id="KW-0472">Membrane</keyword>
<keyword evidence="4 6" id="KW-1133">Transmembrane helix</keyword>
<evidence type="ECO:0000313" key="9">
    <source>
        <dbReference type="EMBL" id="KAK1438846.1"/>
    </source>
</evidence>
<feature type="region of interest" description="Disordered" evidence="7">
    <location>
        <begin position="285"/>
        <end position="307"/>
    </location>
</feature>
<dbReference type="InterPro" id="IPR000620">
    <property type="entry name" value="EamA_dom"/>
</dbReference>
<feature type="transmembrane region" description="Helical" evidence="6">
    <location>
        <begin position="250"/>
        <end position="267"/>
    </location>
</feature>
<dbReference type="InterPro" id="IPR030184">
    <property type="entry name" value="WAT1-related"/>
</dbReference>
<evidence type="ECO:0000256" key="5">
    <source>
        <dbReference type="ARBA" id="ARBA00023136"/>
    </source>
</evidence>
<feature type="transmembrane region" description="Helical" evidence="6">
    <location>
        <begin position="49"/>
        <end position="69"/>
    </location>
</feature>
<dbReference type="InterPro" id="IPR037185">
    <property type="entry name" value="EmrE-like"/>
</dbReference>
<evidence type="ECO:0000256" key="1">
    <source>
        <dbReference type="ARBA" id="ARBA00004141"/>
    </source>
</evidence>
<comment type="caution">
    <text evidence="9">The sequence shown here is derived from an EMBL/GenBank/DDBJ whole genome shotgun (WGS) entry which is preliminary data.</text>
</comment>
<feature type="transmembrane region" description="Helical" evidence="6">
    <location>
        <begin position="20"/>
        <end position="43"/>
    </location>
</feature>
<dbReference type="GO" id="GO:0022857">
    <property type="term" value="F:transmembrane transporter activity"/>
    <property type="evidence" value="ECO:0007669"/>
    <property type="project" value="InterPro"/>
</dbReference>
<comment type="similarity">
    <text evidence="2 6">Belongs to the drug/metabolite transporter (DMT) superfamily. Plant drug/metabolite exporter (P-DME) (TC 2.A.7.4) family.</text>
</comment>
<feature type="transmembrane region" description="Helical" evidence="6">
    <location>
        <begin position="159"/>
        <end position="180"/>
    </location>
</feature>
<dbReference type="SUPFAM" id="SSF103481">
    <property type="entry name" value="Multidrug resistance efflux transporter EmrE"/>
    <property type="match status" value="2"/>
</dbReference>
<feature type="transmembrane region" description="Helical" evidence="6">
    <location>
        <begin position="192"/>
        <end position="212"/>
    </location>
</feature>
<feature type="domain" description="EamA" evidence="8">
    <location>
        <begin position="132"/>
        <end position="267"/>
    </location>
</feature>
<dbReference type="AlphaFoldDB" id="A0AAD8LGQ2"/>
<reference evidence="9" key="1">
    <citation type="journal article" date="2023" name="bioRxiv">
        <title>Improved chromosome-level genome assembly for marigold (Tagetes erecta).</title>
        <authorList>
            <person name="Jiang F."/>
            <person name="Yuan L."/>
            <person name="Wang S."/>
            <person name="Wang H."/>
            <person name="Xu D."/>
            <person name="Wang A."/>
            <person name="Fan W."/>
        </authorList>
    </citation>
    <scope>NUCLEOTIDE SEQUENCE</scope>
    <source>
        <strain evidence="9">WSJ</strain>
        <tissue evidence="9">Leaf</tissue>
    </source>
</reference>
<keyword evidence="10" id="KW-1185">Reference proteome</keyword>
<protein>
    <recommendedName>
        <fullName evidence="6">WAT1-related protein</fullName>
    </recommendedName>
</protein>
<proteinExistence type="inferred from homology"/>
<feature type="transmembrane region" description="Helical" evidence="6">
    <location>
        <begin position="127"/>
        <end position="147"/>
    </location>
</feature>
<evidence type="ECO:0000256" key="2">
    <source>
        <dbReference type="ARBA" id="ARBA00007635"/>
    </source>
</evidence>
<organism evidence="9 10">
    <name type="scientific">Tagetes erecta</name>
    <name type="common">African marigold</name>
    <dbReference type="NCBI Taxonomy" id="13708"/>
    <lineage>
        <taxon>Eukaryota</taxon>
        <taxon>Viridiplantae</taxon>
        <taxon>Streptophyta</taxon>
        <taxon>Embryophyta</taxon>
        <taxon>Tracheophyta</taxon>
        <taxon>Spermatophyta</taxon>
        <taxon>Magnoliopsida</taxon>
        <taxon>eudicotyledons</taxon>
        <taxon>Gunneridae</taxon>
        <taxon>Pentapetalae</taxon>
        <taxon>asterids</taxon>
        <taxon>campanulids</taxon>
        <taxon>Asterales</taxon>
        <taxon>Asteraceae</taxon>
        <taxon>Asteroideae</taxon>
        <taxon>Heliantheae alliance</taxon>
        <taxon>Tageteae</taxon>
        <taxon>Tagetes</taxon>
    </lineage>
</organism>
<evidence type="ECO:0000256" key="3">
    <source>
        <dbReference type="ARBA" id="ARBA00022692"/>
    </source>
</evidence>
<dbReference type="EMBL" id="JAUHHV010000001">
    <property type="protein sequence ID" value="KAK1438846.1"/>
    <property type="molecule type" value="Genomic_DNA"/>
</dbReference>
<evidence type="ECO:0000256" key="7">
    <source>
        <dbReference type="SAM" id="MobiDB-lite"/>
    </source>
</evidence>